<protein>
    <submittedName>
        <fullName evidence="3">DUF4350 domain-containing protein</fullName>
    </submittedName>
</protein>
<keyword evidence="1" id="KW-1133">Transmembrane helix</keyword>
<dbReference type="InterPro" id="IPR025646">
    <property type="entry name" value="DUF4350"/>
</dbReference>
<dbReference type="EMBL" id="CP063849">
    <property type="protein sequence ID" value="QOY87405.1"/>
    <property type="molecule type" value="Genomic_DNA"/>
</dbReference>
<accession>A0A7S7NPL4</accession>
<name>A0A7S7NPL4_PALFE</name>
<dbReference type="SUPFAM" id="SSF52317">
    <property type="entry name" value="Class I glutamine amidotransferase-like"/>
    <property type="match status" value="1"/>
</dbReference>
<dbReference type="InterPro" id="IPR029062">
    <property type="entry name" value="Class_I_gatase-like"/>
</dbReference>
<dbReference type="Pfam" id="PF14258">
    <property type="entry name" value="DUF4350"/>
    <property type="match status" value="1"/>
</dbReference>
<dbReference type="AlphaFoldDB" id="A0A7S7NPL4"/>
<evidence type="ECO:0000259" key="2">
    <source>
        <dbReference type="Pfam" id="PF14258"/>
    </source>
</evidence>
<feature type="domain" description="DUF4350" evidence="2">
    <location>
        <begin position="45"/>
        <end position="215"/>
    </location>
</feature>
<evidence type="ECO:0000313" key="3">
    <source>
        <dbReference type="EMBL" id="QOY87405.1"/>
    </source>
</evidence>
<dbReference type="Proteomes" id="UP000593892">
    <property type="component" value="Chromosome"/>
</dbReference>
<keyword evidence="1" id="KW-0812">Transmembrane</keyword>
<proteinExistence type="predicted"/>
<organism evidence="3 4">
    <name type="scientific">Paludibaculum fermentans</name>
    <dbReference type="NCBI Taxonomy" id="1473598"/>
    <lineage>
        <taxon>Bacteria</taxon>
        <taxon>Pseudomonadati</taxon>
        <taxon>Acidobacteriota</taxon>
        <taxon>Terriglobia</taxon>
        <taxon>Bryobacterales</taxon>
        <taxon>Bryobacteraceae</taxon>
        <taxon>Paludibaculum</taxon>
    </lineage>
</organism>
<sequence>MRSGLSRTDRRLLIACGVIAVVSTIAISILEPQEAQGSSAIPTTYSTLPGGAQAAYLLLQDLGHRVERREEPLERLQAPGEGSVLILAEPSETPTAADRAALARFVETGGRVLFCGRGAEGFLPGAPATKLDWSLVPRPFHAAWPGRYTQGAPTVELERRAKLEALDKPVVVLYGSAQEPVAVAWRAGRGEIVWWSAATPLTNDGILRASNLRVFLNAVAPSDGTGKPRIYWDEYFHGQHGSLWSYVERTPARWVLWQCAFAALVALLAFSRRSGPVVQPIIESRLSPLEFVDTLGALYERAGAASLGVGAAYRQLRLQLTQRLALPGTIEDARLAEAAARRLGWSQSELAAALRHAAETRHIERLEPREALALVQQLEDYSRRLSARTKLTLEAR</sequence>
<feature type="transmembrane region" description="Helical" evidence="1">
    <location>
        <begin position="12"/>
        <end position="30"/>
    </location>
</feature>
<dbReference type="RefSeq" id="WP_194449074.1">
    <property type="nucleotide sequence ID" value="NZ_CP063849.1"/>
</dbReference>
<reference evidence="3 4" key="1">
    <citation type="submission" date="2020-10" db="EMBL/GenBank/DDBJ databases">
        <title>Complete genome sequence of Paludibaculum fermentans P105T, a facultatively anaerobic acidobacterium capable of dissimilatory Fe(III) reduction.</title>
        <authorList>
            <person name="Dedysh S.N."/>
            <person name="Beletsky A.V."/>
            <person name="Kulichevskaya I.S."/>
            <person name="Mardanov A.V."/>
            <person name="Ravin N.V."/>
        </authorList>
    </citation>
    <scope>NUCLEOTIDE SEQUENCE [LARGE SCALE GENOMIC DNA]</scope>
    <source>
        <strain evidence="3 4">P105</strain>
    </source>
</reference>
<gene>
    <name evidence="3" type="ORF">IRI77_32365</name>
</gene>
<evidence type="ECO:0000256" key="1">
    <source>
        <dbReference type="SAM" id="Phobius"/>
    </source>
</evidence>
<dbReference type="KEGG" id="pfer:IRI77_32365"/>
<keyword evidence="4" id="KW-1185">Reference proteome</keyword>
<keyword evidence="1" id="KW-0472">Membrane</keyword>
<evidence type="ECO:0000313" key="4">
    <source>
        <dbReference type="Proteomes" id="UP000593892"/>
    </source>
</evidence>